<reference evidence="6" key="1">
    <citation type="journal article" date="2010" name="Science">
        <title>Plasticity of animal genome architecture unmasked by rapid evolution of a pelagic tunicate.</title>
        <authorList>
            <person name="Denoeud F."/>
            <person name="Henriet S."/>
            <person name="Mungpakdee S."/>
            <person name="Aury J.M."/>
            <person name="Da Silva C."/>
            <person name="Brinkmann H."/>
            <person name="Mikhaleva J."/>
            <person name="Olsen L.C."/>
            <person name="Jubin C."/>
            <person name="Canestro C."/>
            <person name="Bouquet J.M."/>
            <person name="Danks G."/>
            <person name="Poulain J."/>
            <person name="Campsteijn C."/>
            <person name="Adamski M."/>
            <person name="Cross I."/>
            <person name="Yadetie F."/>
            <person name="Muffato M."/>
            <person name="Louis A."/>
            <person name="Butcher S."/>
            <person name="Tsagkogeorga G."/>
            <person name="Konrad A."/>
            <person name="Singh S."/>
            <person name="Jensen M.F."/>
            <person name="Cong E.H."/>
            <person name="Eikeseth-Otteraa H."/>
            <person name="Noel B."/>
            <person name="Anthouard V."/>
            <person name="Porcel B.M."/>
            <person name="Kachouri-Lafond R."/>
            <person name="Nishino A."/>
            <person name="Ugolini M."/>
            <person name="Chourrout P."/>
            <person name="Nishida H."/>
            <person name="Aasland R."/>
            <person name="Huzurbazar S."/>
            <person name="Westhof E."/>
            <person name="Delsuc F."/>
            <person name="Lehrach H."/>
            <person name="Reinhardt R."/>
            <person name="Weissenbach J."/>
            <person name="Roy S.W."/>
            <person name="Artiguenave F."/>
            <person name="Postlethwait J.H."/>
            <person name="Manak J.R."/>
            <person name="Thompson E.M."/>
            <person name="Jaillon O."/>
            <person name="Du Pasquier L."/>
            <person name="Boudinot P."/>
            <person name="Liberles D.A."/>
            <person name="Volff J.N."/>
            <person name="Philippe H."/>
            <person name="Lenhard B."/>
            <person name="Roest Crollius H."/>
            <person name="Wincker P."/>
            <person name="Chourrout D."/>
        </authorList>
    </citation>
    <scope>NUCLEOTIDE SEQUENCE [LARGE SCALE GENOMIC DNA]</scope>
</reference>
<evidence type="ECO:0000313" key="7">
    <source>
        <dbReference type="Proteomes" id="UP000001307"/>
    </source>
</evidence>
<evidence type="ECO:0000256" key="2">
    <source>
        <dbReference type="ARBA" id="ARBA00022692"/>
    </source>
</evidence>
<gene>
    <name evidence="6" type="ORF">GSOID_T00005954001</name>
</gene>
<dbReference type="InterPro" id="IPR011701">
    <property type="entry name" value="MFS"/>
</dbReference>
<feature type="transmembrane region" description="Helical" evidence="5">
    <location>
        <begin position="70"/>
        <end position="89"/>
    </location>
</feature>
<dbReference type="SUPFAM" id="SSF103473">
    <property type="entry name" value="MFS general substrate transporter"/>
    <property type="match status" value="1"/>
</dbReference>
<dbReference type="PANTHER" id="PTHR11662">
    <property type="entry name" value="SOLUTE CARRIER FAMILY 17"/>
    <property type="match status" value="1"/>
</dbReference>
<sequence length="173" mass="19685">MNITGYMIRFAIDVAILDMIDDQKHHSQNSSCSNSSNFHTSFAEIKEDYKFLSKNHSSQKFHWSEKQQNLIIELFFYGYTLSVGMGGLFADVLGARFLIGLSVLLSGFLSMFYELFASWGFEWLCVLRFFQGLLQAGMFPPQVTIQTWPDCSNSVGHRKLMGVHAANEMKEGI</sequence>
<keyword evidence="3 5" id="KW-1133">Transmembrane helix</keyword>
<dbReference type="EMBL" id="FN653016">
    <property type="protein sequence ID" value="CBY06882.1"/>
    <property type="molecule type" value="Genomic_DNA"/>
</dbReference>
<feature type="transmembrane region" description="Helical" evidence="5">
    <location>
        <begin position="95"/>
        <end position="113"/>
    </location>
</feature>
<dbReference type="GO" id="GO:0016020">
    <property type="term" value="C:membrane"/>
    <property type="evidence" value="ECO:0007669"/>
    <property type="project" value="UniProtKB-SubCell"/>
</dbReference>
<dbReference type="Pfam" id="PF07690">
    <property type="entry name" value="MFS_1"/>
    <property type="match status" value="1"/>
</dbReference>
<evidence type="ECO:0008006" key="8">
    <source>
        <dbReference type="Google" id="ProtNLM"/>
    </source>
</evidence>
<dbReference type="PANTHER" id="PTHR11662:SF399">
    <property type="entry name" value="FI19708P1-RELATED"/>
    <property type="match status" value="1"/>
</dbReference>
<dbReference type="InterPro" id="IPR036259">
    <property type="entry name" value="MFS_trans_sf"/>
</dbReference>
<dbReference type="GO" id="GO:0006820">
    <property type="term" value="P:monoatomic anion transport"/>
    <property type="evidence" value="ECO:0007669"/>
    <property type="project" value="TreeGrafter"/>
</dbReference>
<protein>
    <recommendedName>
        <fullName evidence="8">Major facilitator superfamily (MFS) profile domain-containing protein</fullName>
    </recommendedName>
</protein>
<dbReference type="Proteomes" id="UP000001307">
    <property type="component" value="Unassembled WGS sequence"/>
</dbReference>
<comment type="subcellular location">
    <subcellularLocation>
        <location evidence="1">Membrane</location>
        <topology evidence="1">Multi-pass membrane protein</topology>
    </subcellularLocation>
</comment>
<keyword evidence="4 5" id="KW-0472">Membrane</keyword>
<proteinExistence type="predicted"/>
<evidence type="ECO:0000256" key="5">
    <source>
        <dbReference type="SAM" id="Phobius"/>
    </source>
</evidence>
<dbReference type="Gene3D" id="1.20.1250.20">
    <property type="entry name" value="MFS general substrate transporter like domains"/>
    <property type="match status" value="1"/>
</dbReference>
<dbReference type="AlphaFoldDB" id="E4WT79"/>
<keyword evidence="7" id="KW-1185">Reference proteome</keyword>
<accession>E4WT79</accession>
<organism evidence="6">
    <name type="scientific">Oikopleura dioica</name>
    <name type="common">Tunicate</name>
    <dbReference type="NCBI Taxonomy" id="34765"/>
    <lineage>
        <taxon>Eukaryota</taxon>
        <taxon>Metazoa</taxon>
        <taxon>Chordata</taxon>
        <taxon>Tunicata</taxon>
        <taxon>Appendicularia</taxon>
        <taxon>Copelata</taxon>
        <taxon>Oikopleuridae</taxon>
        <taxon>Oikopleura</taxon>
    </lineage>
</organism>
<evidence type="ECO:0000256" key="1">
    <source>
        <dbReference type="ARBA" id="ARBA00004141"/>
    </source>
</evidence>
<name>E4WT79_OIKDI</name>
<dbReference type="InParanoid" id="E4WT79"/>
<evidence type="ECO:0000313" key="6">
    <source>
        <dbReference type="EMBL" id="CBY06882.1"/>
    </source>
</evidence>
<dbReference type="InterPro" id="IPR050382">
    <property type="entry name" value="MFS_Na/Anion_cotransporter"/>
</dbReference>
<dbReference type="OrthoDB" id="2985014at2759"/>
<keyword evidence="2 5" id="KW-0812">Transmembrane</keyword>
<evidence type="ECO:0000256" key="3">
    <source>
        <dbReference type="ARBA" id="ARBA00022989"/>
    </source>
</evidence>
<evidence type="ECO:0000256" key="4">
    <source>
        <dbReference type="ARBA" id="ARBA00023136"/>
    </source>
</evidence>
<dbReference type="GO" id="GO:0022857">
    <property type="term" value="F:transmembrane transporter activity"/>
    <property type="evidence" value="ECO:0007669"/>
    <property type="project" value="InterPro"/>
</dbReference>